<dbReference type="AlphaFoldDB" id="A0A0S4X2V6"/>
<accession>A0A0S4X2V6</accession>
<evidence type="ECO:0000313" key="3">
    <source>
        <dbReference type="EMBL" id="CUV43298.1"/>
    </source>
</evidence>
<protein>
    <submittedName>
        <fullName evidence="4">Uncharacterized protein</fullName>
    </submittedName>
</protein>
<evidence type="ECO:0000313" key="1">
    <source>
        <dbReference type="EMBL" id="CUV17514.1"/>
    </source>
</evidence>
<dbReference type="EMBL" id="LN899827">
    <property type="protein sequence ID" value="CUV43298.1"/>
    <property type="molecule type" value="Genomic_DNA"/>
</dbReference>
<dbReference type="EMBL" id="LN899824">
    <property type="protein sequence ID" value="CUV30875.1"/>
    <property type="molecule type" value="Genomic_DNA"/>
</dbReference>
<evidence type="ECO:0000313" key="4">
    <source>
        <dbReference type="EMBL" id="CUV58123.1"/>
    </source>
</evidence>
<dbReference type="EMBL" id="LN899820">
    <property type="protein sequence ID" value="CUV58123.1"/>
    <property type="molecule type" value="Genomic_DNA"/>
</dbReference>
<organism evidence="4">
    <name type="scientific">Ralstonia solanacearum</name>
    <name type="common">Pseudomonas solanacearum</name>
    <dbReference type="NCBI Taxonomy" id="305"/>
    <lineage>
        <taxon>Bacteria</taxon>
        <taxon>Pseudomonadati</taxon>
        <taxon>Pseudomonadota</taxon>
        <taxon>Betaproteobacteria</taxon>
        <taxon>Burkholderiales</taxon>
        <taxon>Burkholderiaceae</taxon>
        <taxon>Ralstonia</taxon>
        <taxon>Ralstonia solanacearum species complex</taxon>
    </lineage>
</organism>
<proteinExistence type="predicted"/>
<reference evidence="4" key="1">
    <citation type="submission" date="2015-10" db="EMBL/GenBank/DDBJ databases">
        <authorList>
            <person name="Gilbert D.G."/>
        </authorList>
    </citation>
    <scope>NUCLEOTIDE SEQUENCE</scope>
    <source>
        <strain evidence="4">Phyl III-seqv23</strain>
    </source>
</reference>
<gene>
    <name evidence="1" type="ORF">PSS4_v1_330061</name>
    <name evidence="2" type="ORF">RUN1985_v1_730019</name>
    <name evidence="4" type="ORF">RUN215_v1_1740003</name>
    <name evidence="3" type="ORF">TO10_v1_40065</name>
</gene>
<dbReference type="EMBL" id="LN899821">
    <property type="protein sequence ID" value="CUV17514.1"/>
    <property type="molecule type" value="Genomic_DNA"/>
</dbReference>
<evidence type="ECO:0000313" key="2">
    <source>
        <dbReference type="EMBL" id="CUV30875.1"/>
    </source>
</evidence>
<sequence>MAHVDVLAHVTVDVNHCCELARQVPAHA</sequence>
<name>A0A0S4X2V6_RALSL</name>